<dbReference type="InterPro" id="IPR038056">
    <property type="entry name" value="YjbR-like_sf"/>
</dbReference>
<gene>
    <name evidence="1" type="ORF">GHK86_05240</name>
</gene>
<accession>A0ABW9QQL5</accession>
<dbReference type="InterPro" id="IPR058532">
    <property type="entry name" value="YjbR/MT2646/Rv2570-like"/>
</dbReference>
<dbReference type="EMBL" id="WJHE01000218">
    <property type="protein sequence ID" value="MST32130.1"/>
    <property type="molecule type" value="Genomic_DNA"/>
</dbReference>
<dbReference type="SUPFAM" id="SSF142906">
    <property type="entry name" value="YjbR-like"/>
    <property type="match status" value="1"/>
</dbReference>
<dbReference type="Gene3D" id="3.90.1150.30">
    <property type="match status" value="1"/>
</dbReference>
<organism evidence="1 2">
    <name type="scientific">Acidiferrimicrobium australe</name>
    <dbReference type="NCBI Taxonomy" id="2664430"/>
    <lineage>
        <taxon>Bacteria</taxon>
        <taxon>Bacillati</taxon>
        <taxon>Actinomycetota</taxon>
        <taxon>Acidimicrobiia</taxon>
        <taxon>Acidimicrobiales</taxon>
        <taxon>Acidimicrobiaceae</taxon>
        <taxon>Acidiferrimicrobium</taxon>
    </lineage>
</organism>
<dbReference type="Proteomes" id="UP000437736">
    <property type="component" value="Unassembled WGS sequence"/>
</dbReference>
<dbReference type="Pfam" id="PF04237">
    <property type="entry name" value="YjbR"/>
    <property type="match status" value="1"/>
</dbReference>
<comment type="caution">
    <text evidence="1">The sequence shown here is derived from an EMBL/GenBank/DDBJ whole genome shotgun (WGS) entry which is preliminary data.</text>
</comment>
<sequence>MPGAVEDYPFGEETAVFRVGSAPDGSPGRMFALVSLTGAIGWVNLKLDPALVTELVATHRSVAPGWHMSKRHWVTVTLDAGMDDVLLTELVEHSYALVVAKLPARLRPSQAAVAELG</sequence>
<evidence type="ECO:0000313" key="2">
    <source>
        <dbReference type="Proteomes" id="UP000437736"/>
    </source>
</evidence>
<reference evidence="1 2" key="1">
    <citation type="submission" date="2019-11" db="EMBL/GenBank/DDBJ databases">
        <title>Acidiferrimicrobium australis gen. nov., sp. nov., an acidophilic and obligately heterotrophic, member of the Actinobacteria that catalyses dissimilatory oxido- reduction of iron isolated from metal-rich acidic water in Chile.</title>
        <authorList>
            <person name="Gonzalez D."/>
            <person name="Huber K."/>
            <person name="Hedrich S."/>
            <person name="Rojas-Villalobos C."/>
            <person name="Quatrini R."/>
            <person name="Dinamarca M.A."/>
            <person name="Schwarz A."/>
            <person name="Canales C."/>
            <person name="Nancucheo I."/>
        </authorList>
    </citation>
    <scope>NUCLEOTIDE SEQUENCE [LARGE SCALE GENOMIC DNA]</scope>
    <source>
        <strain evidence="1 2">USS-CCA1</strain>
    </source>
</reference>
<dbReference type="PANTHER" id="PTHR35145:SF1">
    <property type="entry name" value="CYTOPLASMIC PROTEIN"/>
    <property type="match status" value="1"/>
</dbReference>
<dbReference type="PANTHER" id="PTHR35145">
    <property type="entry name" value="CYTOPLASMIC PROTEIN-RELATED"/>
    <property type="match status" value="1"/>
</dbReference>
<dbReference type="InterPro" id="IPR007351">
    <property type="entry name" value="YjbR"/>
</dbReference>
<dbReference type="GO" id="GO:0003677">
    <property type="term" value="F:DNA binding"/>
    <property type="evidence" value="ECO:0007669"/>
    <property type="project" value="UniProtKB-KW"/>
</dbReference>
<name>A0ABW9QQL5_9ACTN</name>
<keyword evidence="1" id="KW-0238">DNA-binding</keyword>
<evidence type="ECO:0000313" key="1">
    <source>
        <dbReference type="EMBL" id="MST32130.1"/>
    </source>
</evidence>
<protein>
    <submittedName>
        <fullName evidence="1">MmcQ/YjbR family DNA-binding protein</fullName>
    </submittedName>
</protein>
<keyword evidence="2" id="KW-1185">Reference proteome</keyword>
<proteinExistence type="predicted"/>